<protein>
    <submittedName>
        <fullName evidence="7">IBB domain-containing protein</fullName>
    </submittedName>
</protein>
<dbReference type="Proteomes" id="UP000492821">
    <property type="component" value="Unassembled WGS sequence"/>
</dbReference>
<evidence type="ECO:0000256" key="4">
    <source>
        <dbReference type="PROSITE-ProRule" id="PRU00561"/>
    </source>
</evidence>
<dbReference type="InterPro" id="IPR011989">
    <property type="entry name" value="ARM-like"/>
</dbReference>
<feature type="domain" description="IBB" evidence="5">
    <location>
        <begin position="1"/>
        <end position="53"/>
    </location>
</feature>
<dbReference type="InterPro" id="IPR002652">
    <property type="entry name" value="Importin-a_IBB"/>
</dbReference>
<dbReference type="GO" id="GO:0061608">
    <property type="term" value="F:nuclear import signal receptor activity"/>
    <property type="evidence" value="ECO:0007669"/>
    <property type="project" value="InterPro"/>
</dbReference>
<evidence type="ECO:0000256" key="3">
    <source>
        <dbReference type="ARBA" id="ARBA00022927"/>
    </source>
</evidence>
<dbReference type="InterPro" id="IPR016024">
    <property type="entry name" value="ARM-type_fold"/>
</dbReference>
<reference evidence="6" key="1">
    <citation type="journal article" date="2013" name="Genetics">
        <title>The draft genome and transcriptome of Panagrellus redivivus are shaped by the harsh demands of a free-living lifestyle.</title>
        <authorList>
            <person name="Srinivasan J."/>
            <person name="Dillman A.R."/>
            <person name="Macchietto M.G."/>
            <person name="Heikkinen L."/>
            <person name="Lakso M."/>
            <person name="Fracchia K.M."/>
            <person name="Antoshechkin I."/>
            <person name="Mortazavi A."/>
            <person name="Wong G."/>
            <person name="Sternberg P.W."/>
        </authorList>
    </citation>
    <scope>NUCLEOTIDE SEQUENCE [LARGE SCALE GENOMIC DNA]</scope>
    <source>
        <strain evidence="6">MT8872</strain>
    </source>
</reference>
<dbReference type="AlphaFoldDB" id="A0A7E4ZRR2"/>
<name>A0A7E4ZRR2_PANRE</name>
<keyword evidence="2 4" id="KW-0813">Transport</keyword>
<evidence type="ECO:0000259" key="5">
    <source>
        <dbReference type="PROSITE" id="PS51214"/>
    </source>
</evidence>
<dbReference type="Gene3D" id="1.25.10.10">
    <property type="entry name" value="Leucine-rich Repeat Variant"/>
    <property type="match status" value="1"/>
</dbReference>
<evidence type="ECO:0000313" key="6">
    <source>
        <dbReference type="Proteomes" id="UP000492821"/>
    </source>
</evidence>
<evidence type="ECO:0000256" key="1">
    <source>
        <dbReference type="ARBA" id="ARBA00010394"/>
    </source>
</evidence>
<accession>A0A7E4ZRR2</accession>
<dbReference type="PANTHER" id="PTHR23316">
    <property type="entry name" value="IMPORTIN ALPHA"/>
    <property type="match status" value="1"/>
</dbReference>
<dbReference type="SUPFAM" id="SSF48371">
    <property type="entry name" value="ARM repeat"/>
    <property type="match status" value="1"/>
</dbReference>
<dbReference type="PROSITE" id="PS51214">
    <property type="entry name" value="IBB"/>
    <property type="match status" value="1"/>
</dbReference>
<reference evidence="7" key="2">
    <citation type="submission" date="2020-10" db="UniProtKB">
        <authorList>
            <consortium name="WormBaseParasite"/>
        </authorList>
    </citation>
    <scope>IDENTIFICATION</scope>
</reference>
<organism evidence="6 7">
    <name type="scientific">Panagrellus redivivus</name>
    <name type="common">Microworm</name>
    <dbReference type="NCBI Taxonomy" id="6233"/>
    <lineage>
        <taxon>Eukaryota</taxon>
        <taxon>Metazoa</taxon>
        <taxon>Ecdysozoa</taxon>
        <taxon>Nematoda</taxon>
        <taxon>Chromadorea</taxon>
        <taxon>Rhabditida</taxon>
        <taxon>Tylenchina</taxon>
        <taxon>Panagrolaimomorpha</taxon>
        <taxon>Panagrolaimoidea</taxon>
        <taxon>Panagrolaimidae</taxon>
        <taxon>Panagrellus</taxon>
    </lineage>
</organism>
<dbReference type="Gene3D" id="1.20.5.690">
    <property type="entry name" value="Importin-alpha, importin-beta-binding domain"/>
    <property type="match status" value="1"/>
</dbReference>
<keyword evidence="3" id="KW-0653">Protein transport</keyword>
<dbReference type="Pfam" id="PF01749">
    <property type="entry name" value="IBB"/>
    <property type="match status" value="1"/>
</dbReference>
<comment type="similarity">
    <text evidence="1">Belongs to the importin alpha family.</text>
</comment>
<keyword evidence="6" id="KW-1185">Reference proteome</keyword>
<dbReference type="InterPro" id="IPR036975">
    <property type="entry name" value="Importin-a_IBB_sf"/>
</dbReference>
<evidence type="ECO:0000313" key="7">
    <source>
        <dbReference type="WBParaSite" id="Pan_g13589.t1"/>
    </source>
</evidence>
<dbReference type="WBParaSite" id="Pan_g13589.t1">
    <property type="protein sequence ID" value="Pan_g13589.t1"/>
    <property type="gene ID" value="Pan_g13589"/>
</dbReference>
<sequence length="519" mass="58749">MADNSHDSLFKNTGRTLASERQRRNEFTVVLRRQKREDAFSARRAMLNGAPSTGNLEEYSKYNLYDDEVTTKLFSEDPSQQEFALNVYAARFKDDPVAARTELWDMMNYGALSALFSILQKSEKASKVQFLCLRIFAVAVEDPDLALAMSTAIELHKYIMWNFTNFDTKCIGDVLIILCYTVRLSSIPTNAEQVPFLIDRCRRLCLESPMPYIRNLAAQAVSKIAEGVEEPIELPKCLVGFAGDLIVSDTPELRISGYQILNACFSSYTLGNLVISSDRWRPVLERCSTVNDDELDEAYLVIENLANFMLPYELTACELIPRMVSVIQDPQFNDTQRQLRALTVLTELSLSTMEKQQLLVDDFHTQLAPYLANIINFANYDTRRQALILLRNLFITIPKSVPLFTRYKTICGLSDLLTVMHAETVVASLEILKAILDDGGRPNADPEHLFNGEPREFIALVEEAKIGDRIDFLVGSQNEQVSLLALELLHVHLDRNDDETNVDLPDDLADIGILSEFKF</sequence>
<dbReference type="GO" id="GO:0006606">
    <property type="term" value="P:protein import into nucleus"/>
    <property type="evidence" value="ECO:0007669"/>
    <property type="project" value="InterPro"/>
</dbReference>
<proteinExistence type="inferred from homology"/>
<evidence type="ECO:0000256" key="2">
    <source>
        <dbReference type="ARBA" id="ARBA00022448"/>
    </source>
</evidence>